<sequence>MKQPPRLAEKFLKWFVAPHLLESIQGDLNEKFNDDRETVGNKRASMYYWREHGLKVGS</sequence>
<name>A0A916NLE6_9BACT</name>
<evidence type="ECO:0000313" key="1">
    <source>
        <dbReference type="EMBL" id="CAG5000294.1"/>
    </source>
</evidence>
<dbReference type="AlphaFoldDB" id="A0A916NLE6"/>
<dbReference type="EMBL" id="CAJRAF010000002">
    <property type="protein sequence ID" value="CAG5000294.1"/>
    <property type="molecule type" value="Genomic_DNA"/>
</dbReference>
<dbReference type="RefSeq" id="WP_406566851.1">
    <property type="nucleotide sequence ID" value="NZ_CAJRAF010000002.1"/>
</dbReference>
<dbReference type="Proteomes" id="UP000680038">
    <property type="component" value="Unassembled WGS sequence"/>
</dbReference>
<keyword evidence="2" id="KW-1185">Reference proteome</keyword>
<dbReference type="NCBIfam" id="NF038404">
    <property type="entry name" value="perm_prefix_2"/>
    <property type="match status" value="1"/>
</dbReference>
<organism evidence="1 2">
    <name type="scientific">Dyadobacter helix</name>
    <dbReference type="NCBI Taxonomy" id="2822344"/>
    <lineage>
        <taxon>Bacteria</taxon>
        <taxon>Pseudomonadati</taxon>
        <taxon>Bacteroidota</taxon>
        <taxon>Cytophagia</taxon>
        <taxon>Cytophagales</taxon>
        <taxon>Spirosomataceae</taxon>
        <taxon>Dyadobacter</taxon>
    </lineage>
</organism>
<gene>
    <name evidence="1" type="ORF">DYBT9275_02434</name>
</gene>
<reference evidence="1" key="1">
    <citation type="submission" date="2021-04" db="EMBL/GenBank/DDBJ databases">
        <authorList>
            <person name="Rodrigo-Torres L."/>
            <person name="Arahal R. D."/>
            <person name="Lucena T."/>
        </authorList>
    </citation>
    <scope>NUCLEOTIDE SEQUENCE</scope>
    <source>
        <strain evidence="1">CECT 9275</strain>
    </source>
</reference>
<dbReference type="InterPro" id="IPR047699">
    <property type="entry name" value="Permease_put_prefix"/>
</dbReference>
<evidence type="ECO:0000313" key="2">
    <source>
        <dbReference type="Proteomes" id="UP000680038"/>
    </source>
</evidence>
<protein>
    <submittedName>
        <fullName evidence="1">Uncharacterized protein</fullName>
    </submittedName>
</protein>
<proteinExistence type="predicted"/>
<comment type="caution">
    <text evidence="1">The sequence shown here is derived from an EMBL/GenBank/DDBJ whole genome shotgun (WGS) entry which is preliminary data.</text>
</comment>
<accession>A0A916NLE6</accession>